<dbReference type="EMBL" id="SRLO01000351">
    <property type="protein sequence ID" value="TNN59628.1"/>
    <property type="molecule type" value="Genomic_DNA"/>
</dbReference>
<proteinExistence type="predicted"/>
<accession>A0A4Z2H196</accession>
<dbReference type="AlphaFoldDB" id="A0A4Z2H196"/>
<name>A0A4Z2H196_9TELE</name>
<keyword evidence="2" id="KW-1185">Reference proteome</keyword>
<sequence>MFPELQAAHSAAQATATLFHNSYTSTWNSGSPGWENTTVVYFAILVSFSDWGVPEAAAAAAAAATTEAEDPGGG</sequence>
<comment type="caution">
    <text evidence="1">The sequence shown here is derived from an EMBL/GenBank/DDBJ whole genome shotgun (WGS) entry which is preliminary data.</text>
</comment>
<dbReference type="Proteomes" id="UP000314294">
    <property type="component" value="Unassembled WGS sequence"/>
</dbReference>
<protein>
    <submittedName>
        <fullName evidence="1">Uncharacterized protein</fullName>
    </submittedName>
</protein>
<reference evidence="1 2" key="1">
    <citation type="submission" date="2019-03" db="EMBL/GenBank/DDBJ databases">
        <title>First draft genome of Liparis tanakae, snailfish: a comprehensive survey of snailfish specific genes.</title>
        <authorList>
            <person name="Kim W."/>
            <person name="Song I."/>
            <person name="Jeong J.-H."/>
            <person name="Kim D."/>
            <person name="Kim S."/>
            <person name="Ryu S."/>
            <person name="Song J.Y."/>
            <person name="Lee S.K."/>
        </authorList>
    </citation>
    <scope>NUCLEOTIDE SEQUENCE [LARGE SCALE GENOMIC DNA]</scope>
    <source>
        <tissue evidence="1">Muscle</tissue>
    </source>
</reference>
<evidence type="ECO:0000313" key="2">
    <source>
        <dbReference type="Proteomes" id="UP000314294"/>
    </source>
</evidence>
<evidence type="ECO:0000313" key="1">
    <source>
        <dbReference type="EMBL" id="TNN59628.1"/>
    </source>
</evidence>
<organism evidence="1 2">
    <name type="scientific">Liparis tanakae</name>
    <name type="common">Tanaka's snailfish</name>
    <dbReference type="NCBI Taxonomy" id="230148"/>
    <lineage>
        <taxon>Eukaryota</taxon>
        <taxon>Metazoa</taxon>
        <taxon>Chordata</taxon>
        <taxon>Craniata</taxon>
        <taxon>Vertebrata</taxon>
        <taxon>Euteleostomi</taxon>
        <taxon>Actinopterygii</taxon>
        <taxon>Neopterygii</taxon>
        <taxon>Teleostei</taxon>
        <taxon>Neoteleostei</taxon>
        <taxon>Acanthomorphata</taxon>
        <taxon>Eupercaria</taxon>
        <taxon>Perciformes</taxon>
        <taxon>Cottioidei</taxon>
        <taxon>Cottales</taxon>
        <taxon>Liparidae</taxon>
        <taxon>Liparis</taxon>
    </lineage>
</organism>
<gene>
    <name evidence="1" type="ORF">EYF80_030114</name>
</gene>